<dbReference type="InterPro" id="IPR003339">
    <property type="entry name" value="ABC/ECF_trnsptr_transmembrane"/>
</dbReference>
<dbReference type="NCBIfam" id="TIGR02454">
    <property type="entry name" value="ECF_T_CbiQ"/>
    <property type="match status" value="1"/>
</dbReference>
<keyword evidence="5 6" id="KW-0472">Membrane</keyword>
<dbReference type="EMBL" id="DSUH01000084">
    <property type="protein sequence ID" value="HGU31988.1"/>
    <property type="molecule type" value="Genomic_DNA"/>
</dbReference>
<gene>
    <name evidence="7" type="primary">cbiQ</name>
    <name evidence="7" type="ORF">ENS29_03930</name>
</gene>
<dbReference type="AlphaFoldDB" id="A0A7C4RNH4"/>
<evidence type="ECO:0000313" key="7">
    <source>
        <dbReference type="EMBL" id="HGU31988.1"/>
    </source>
</evidence>
<evidence type="ECO:0000256" key="1">
    <source>
        <dbReference type="ARBA" id="ARBA00004651"/>
    </source>
</evidence>
<evidence type="ECO:0000256" key="4">
    <source>
        <dbReference type="ARBA" id="ARBA00022989"/>
    </source>
</evidence>
<evidence type="ECO:0000256" key="6">
    <source>
        <dbReference type="SAM" id="Phobius"/>
    </source>
</evidence>
<dbReference type="PANTHER" id="PTHR34857">
    <property type="entry name" value="SLL0384 PROTEIN"/>
    <property type="match status" value="1"/>
</dbReference>
<comment type="caution">
    <text evidence="7">The sequence shown here is derived from an EMBL/GenBank/DDBJ whole genome shotgun (WGS) entry which is preliminary data.</text>
</comment>
<dbReference type="InterPro" id="IPR012809">
    <property type="entry name" value="ECF_CbiQ"/>
</dbReference>
<keyword evidence="2" id="KW-1003">Cell membrane</keyword>
<keyword evidence="3 6" id="KW-0812">Transmembrane</keyword>
<dbReference type="PANTHER" id="PTHR34857:SF2">
    <property type="entry name" value="SLL0384 PROTEIN"/>
    <property type="match status" value="1"/>
</dbReference>
<reference evidence="7" key="1">
    <citation type="journal article" date="2020" name="mSystems">
        <title>Genome- and Community-Level Interaction Insights into Carbon Utilization and Element Cycling Functions of Hydrothermarchaeota in Hydrothermal Sediment.</title>
        <authorList>
            <person name="Zhou Z."/>
            <person name="Liu Y."/>
            <person name="Xu W."/>
            <person name="Pan J."/>
            <person name="Luo Z.H."/>
            <person name="Li M."/>
        </authorList>
    </citation>
    <scope>NUCLEOTIDE SEQUENCE [LARGE SCALE GENOMIC DNA]</scope>
    <source>
        <strain evidence="7">SpSt-477</strain>
    </source>
</reference>
<dbReference type="GO" id="GO:0006824">
    <property type="term" value="P:cobalt ion transport"/>
    <property type="evidence" value="ECO:0007669"/>
    <property type="project" value="InterPro"/>
</dbReference>
<dbReference type="CDD" id="cd16914">
    <property type="entry name" value="EcfT"/>
    <property type="match status" value="1"/>
</dbReference>
<accession>A0A7C4RNH4</accession>
<sequence>MSNPQAALFDLNRIESFADRDSPIHRIDPRAKLVVTLLFIVTVVSCGKYEVSALFPFVLYPVVTAALSGIPAGPILTRLFWAAPFAFFMGIFNPVFDRGIVTHIGTIGISGGWVSFVSILIRFSLTVSAALLLIATTGFMAVCDALGRMGLPRAFVTQLMVLFRYLFVLAEEAGRMTRARNLRSFQKRGQGIRVFVSMIGHLLLRTIDRATRIHLAMCCRGFKGMFTRAQELRFRSIDAGFIAGWSAIFLLFRSVDVPRWIGYLVETAGR</sequence>
<feature type="transmembrane region" description="Helical" evidence="6">
    <location>
        <begin position="33"/>
        <end position="55"/>
    </location>
</feature>
<keyword evidence="4 6" id="KW-1133">Transmembrane helix</keyword>
<comment type="subcellular location">
    <subcellularLocation>
        <location evidence="1">Cell membrane</location>
        <topology evidence="1">Multi-pass membrane protein</topology>
    </subcellularLocation>
</comment>
<dbReference type="GO" id="GO:0043190">
    <property type="term" value="C:ATP-binding cassette (ABC) transporter complex"/>
    <property type="evidence" value="ECO:0007669"/>
    <property type="project" value="InterPro"/>
</dbReference>
<feature type="transmembrane region" description="Helical" evidence="6">
    <location>
        <begin position="75"/>
        <end position="93"/>
    </location>
</feature>
<feature type="transmembrane region" description="Helical" evidence="6">
    <location>
        <begin position="100"/>
        <end position="121"/>
    </location>
</feature>
<name>A0A7C4RNH4_9BACT</name>
<dbReference type="InterPro" id="IPR051611">
    <property type="entry name" value="ECF_transporter_component"/>
</dbReference>
<dbReference type="Pfam" id="PF02361">
    <property type="entry name" value="CbiQ"/>
    <property type="match status" value="1"/>
</dbReference>
<evidence type="ECO:0000256" key="3">
    <source>
        <dbReference type="ARBA" id="ARBA00022692"/>
    </source>
</evidence>
<organism evidence="7">
    <name type="scientific">Desulfatirhabdium butyrativorans</name>
    <dbReference type="NCBI Taxonomy" id="340467"/>
    <lineage>
        <taxon>Bacteria</taxon>
        <taxon>Pseudomonadati</taxon>
        <taxon>Thermodesulfobacteriota</taxon>
        <taxon>Desulfobacteria</taxon>
        <taxon>Desulfobacterales</taxon>
        <taxon>Desulfatirhabdiaceae</taxon>
        <taxon>Desulfatirhabdium</taxon>
    </lineage>
</organism>
<protein>
    <submittedName>
        <fullName evidence="7">Cobalt ECF transporter T component CbiQ</fullName>
    </submittedName>
</protein>
<evidence type="ECO:0000256" key="5">
    <source>
        <dbReference type="ARBA" id="ARBA00023136"/>
    </source>
</evidence>
<evidence type="ECO:0000256" key="2">
    <source>
        <dbReference type="ARBA" id="ARBA00022475"/>
    </source>
</evidence>
<proteinExistence type="predicted"/>
<feature type="transmembrane region" description="Helical" evidence="6">
    <location>
        <begin position="127"/>
        <end position="147"/>
    </location>
</feature>